<proteinExistence type="predicted"/>
<evidence type="ECO:0000256" key="3">
    <source>
        <dbReference type="ARBA" id="ARBA00022989"/>
    </source>
</evidence>
<protein>
    <submittedName>
        <fullName evidence="7">Putative RDD family membrane protein YckC</fullName>
    </submittedName>
</protein>
<comment type="subcellular location">
    <subcellularLocation>
        <location evidence="1">Membrane</location>
        <topology evidence="1">Multi-pass membrane protein</topology>
    </subcellularLocation>
</comment>
<accession>A0A7W4V414</accession>
<evidence type="ECO:0000256" key="2">
    <source>
        <dbReference type="ARBA" id="ARBA00022692"/>
    </source>
</evidence>
<name>A0A7W4V414_9MICO</name>
<sequence length="291" mass="30330">MPALPASVPVDSVALDVSPDEILTGEAVALDVQPVGFFLRGLGAMIDVALGVALVVVMLLVSFWLTSAGALPESAGTILMIASLVTALVILPTVVETATRGRSLGKLAVGGRVVRVDGGSAGFRHAFIRALLGVLEVWITLGAVAALVGAFTPRAQRLGDLVAGTYSERTRTPMPPAVDLPVPPQLAGWAQTVDITRLPDRLARRCAQFIAGSGTLDPASRVRVASALVSELSAHVSPMPEGDVVSAVYGIVAVRRRRERGAIEAQRARVLKLMSGATVTPPGFPNREKRG</sequence>
<feature type="transmembrane region" description="Helical" evidence="5">
    <location>
        <begin position="42"/>
        <end position="65"/>
    </location>
</feature>
<dbReference type="InterPro" id="IPR010432">
    <property type="entry name" value="RDD"/>
</dbReference>
<dbReference type="Proteomes" id="UP000529310">
    <property type="component" value="Unassembled WGS sequence"/>
</dbReference>
<dbReference type="PANTHER" id="PTHR38480">
    <property type="entry name" value="SLR0254 PROTEIN"/>
    <property type="match status" value="1"/>
</dbReference>
<gene>
    <name evidence="7" type="ORF">FHX49_001893</name>
</gene>
<dbReference type="AlphaFoldDB" id="A0A7W4V414"/>
<evidence type="ECO:0000313" key="7">
    <source>
        <dbReference type="EMBL" id="MBB2976319.1"/>
    </source>
</evidence>
<evidence type="ECO:0000256" key="4">
    <source>
        <dbReference type="ARBA" id="ARBA00023136"/>
    </source>
</evidence>
<reference evidence="7 8" key="1">
    <citation type="submission" date="2020-08" db="EMBL/GenBank/DDBJ databases">
        <title>Sequencing the genomes of 1000 actinobacteria strains.</title>
        <authorList>
            <person name="Klenk H.-P."/>
        </authorList>
    </citation>
    <scope>NUCLEOTIDE SEQUENCE [LARGE SCALE GENOMIC DNA]</scope>
    <source>
        <strain evidence="7 8">DSM 27099</strain>
    </source>
</reference>
<comment type="caution">
    <text evidence="7">The sequence shown here is derived from an EMBL/GenBank/DDBJ whole genome shotgun (WGS) entry which is preliminary data.</text>
</comment>
<keyword evidence="3 5" id="KW-1133">Transmembrane helix</keyword>
<dbReference type="EMBL" id="JACHWQ010000005">
    <property type="protein sequence ID" value="MBB2976319.1"/>
    <property type="molecule type" value="Genomic_DNA"/>
</dbReference>
<keyword evidence="4 5" id="KW-0472">Membrane</keyword>
<organism evidence="7 8">
    <name type="scientific">Microbacterium endophyticum</name>
    <dbReference type="NCBI Taxonomy" id="1526412"/>
    <lineage>
        <taxon>Bacteria</taxon>
        <taxon>Bacillati</taxon>
        <taxon>Actinomycetota</taxon>
        <taxon>Actinomycetes</taxon>
        <taxon>Micrococcales</taxon>
        <taxon>Microbacteriaceae</taxon>
        <taxon>Microbacterium</taxon>
    </lineage>
</organism>
<evidence type="ECO:0000313" key="8">
    <source>
        <dbReference type="Proteomes" id="UP000529310"/>
    </source>
</evidence>
<evidence type="ECO:0000256" key="5">
    <source>
        <dbReference type="SAM" id="Phobius"/>
    </source>
</evidence>
<keyword evidence="2 5" id="KW-0812">Transmembrane</keyword>
<feature type="transmembrane region" description="Helical" evidence="5">
    <location>
        <begin position="77"/>
        <end position="95"/>
    </location>
</feature>
<dbReference type="RefSeq" id="WP_165139102.1">
    <property type="nucleotide sequence ID" value="NZ_CP049255.1"/>
</dbReference>
<feature type="domain" description="RDD" evidence="6">
    <location>
        <begin position="36"/>
        <end position="164"/>
    </location>
</feature>
<evidence type="ECO:0000259" key="6">
    <source>
        <dbReference type="Pfam" id="PF06271"/>
    </source>
</evidence>
<evidence type="ECO:0000256" key="1">
    <source>
        <dbReference type="ARBA" id="ARBA00004141"/>
    </source>
</evidence>
<dbReference type="GO" id="GO:0016020">
    <property type="term" value="C:membrane"/>
    <property type="evidence" value="ECO:0007669"/>
    <property type="project" value="UniProtKB-SubCell"/>
</dbReference>
<dbReference type="Pfam" id="PF06271">
    <property type="entry name" value="RDD"/>
    <property type="match status" value="1"/>
</dbReference>
<keyword evidence="8" id="KW-1185">Reference proteome</keyword>
<dbReference type="PANTHER" id="PTHR38480:SF1">
    <property type="entry name" value="SLR0254 PROTEIN"/>
    <property type="match status" value="1"/>
</dbReference>
<feature type="transmembrane region" description="Helical" evidence="5">
    <location>
        <begin position="126"/>
        <end position="151"/>
    </location>
</feature>